<sequence length="196" mass="22447">MTSKTIYLLRHGQTQFNAELRLQGHCNSPLTELGELQAKTVGYVLSEYVQEPQDWAFYVSPLGRAVQTAEIICQQIGFPVERLQQDERLKELGLGDWEQQRVPEIKQNQPELNALADWYTYAPNAETFASISERIQDWLQDPTVPERVIIVSHALSGAVFRGIYANLDYQALWSQEMPQDAFFKLEDGKVTKIQCL</sequence>
<dbReference type="Pfam" id="PF00300">
    <property type="entry name" value="His_Phos_1"/>
    <property type="match status" value="1"/>
</dbReference>
<evidence type="ECO:0000256" key="4">
    <source>
        <dbReference type="PIRSR" id="PIRSR613078-2"/>
    </source>
</evidence>
<dbReference type="KEGG" id="sbj:CF168_06620"/>
<keyword evidence="6" id="KW-1185">Reference proteome</keyword>
<dbReference type="SUPFAM" id="SSF53254">
    <property type="entry name" value="Phosphoglycerate mutase-like"/>
    <property type="match status" value="1"/>
</dbReference>
<dbReference type="GO" id="GO:0016791">
    <property type="term" value="F:phosphatase activity"/>
    <property type="evidence" value="ECO:0007669"/>
    <property type="project" value="TreeGrafter"/>
</dbReference>
<dbReference type="InterPro" id="IPR001345">
    <property type="entry name" value="PG/BPGM_mutase_AS"/>
</dbReference>
<organism evidence="5 6">
    <name type="scientific">Shewanella bicestrii</name>
    <dbReference type="NCBI Taxonomy" id="2018305"/>
    <lineage>
        <taxon>Bacteria</taxon>
        <taxon>Pseudomonadati</taxon>
        <taxon>Pseudomonadota</taxon>
        <taxon>Gammaproteobacteria</taxon>
        <taxon>Alteromonadales</taxon>
        <taxon>Shewanellaceae</taxon>
        <taxon>Shewanella</taxon>
    </lineage>
</organism>
<gene>
    <name evidence="5" type="ORF">CF168_06620</name>
</gene>
<dbReference type="EMBL" id="CP022358">
    <property type="protein sequence ID" value="ASK68573.1"/>
    <property type="molecule type" value="Genomic_DNA"/>
</dbReference>
<dbReference type="AlphaFoldDB" id="A0A220ULM5"/>
<dbReference type="RefSeq" id="WP_089067381.1">
    <property type="nucleotide sequence ID" value="NZ_CP022358.1"/>
</dbReference>
<dbReference type="PANTHER" id="PTHR48100">
    <property type="entry name" value="BROAD-SPECIFICITY PHOSPHATASE YOR283W-RELATED"/>
    <property type="match status" value="1"/>
</dbReference>
<feature type="active site" description="Proton donor/acceptor" evidence="3">
    <location>
        <position position="91"/>
    </location>
</feature>
<accession>A0A220ULM5</accession>
<feature type="binding site" evidence="4">
    <location>
        <begin position="10"/>
        <end position="17"/>
    </location>
    <ligand>
        <name>substrate</name>
    </ligand>
</feature>
<evidence type="ECO:0000313" key="6">
    <source>
        <dbReference type="Proteomes" id="UP000198367"/>
    </source>
</evidence>
<evidence type="ECO:0000256" key="3">
    <source>
        <dbReference type="PIRSR" id="PIRSR613078-1"/>
    </source>
</evidence>
<name>A0A220ULM5_9GAMM</name>
<dbReference type="Gene3D" id="3.40.50.1240">
    <property type="entry name" value="Phosphoglycerate mutase-like"/>
    <property type="match status" value="1"/>
</dbReference>
<dbReference type="PANTHER" id="PTHR48100:SF1">
    <property type="entry name" value="HISTIDINE PHOSPHATASE FAMILY PROTEIN-RELATED"/>
    <property type="match status" value="1"/>
</dbReference>
<reference evidence="5 6" key="1">
    <citation type="submission" date="2017-07" db="EMBL/GenBank/DDBJ databases">
        <title>Phenotypical and genomic characterization of a clinical isolate of Shewanella bicestrii sp. nov. producing an extended-spectrum beta-lactamase and a new oxacillinase variant.</title>
        <authorList>
            <person name="Jousset A.B."/>
            <person name="Bonnin R.A."/>
            <person name="Girlich D."/>
            <person name="Dabos L."/>
            <person name="Potron A."/>
            <person name="Dortet L."/>
            <person name="Glaser P."/>
            <person name="Naas T."/>
        </authorList>
    </citation>
    <scope>NUCLEOTIDE SEQUENCE [LARGE SCALE GENOMIC DNA]</scope>
    <source>
        <strain evidence="5 6">JAB-1</strain>
    </source>
</reference>
<dbReference type="PROSITE" id="PS00175">
    <property type="entry name" value="PG_MUTASE"/>
    <property type="match status" value="1"/>
</dbReference>
<protein>
    <submittedName>
        <fullName evidence="5">Histidine phosphatase</fullName>
    </submittedName>
</protein>
<dbReference type="CDD" id="cd07067">
    <property type="entry name" value="HP_PGM_like"/>
    <property type="match status" value="1"/>
</dbReference>
<dbReference type="Proteomes" id="UP000198367">
    <property type="component" value="Chromosome"/>
</dbReference>
<keyword evidence="1" id="KW-0324">Glycolysis</keyword>
<dbReference type="PIRSF" id="PIRSF000709">
    <property type="entry name" value="6PFK_2-Ptase"/>
    <property type="match status" value="1"/>
</dbReference>
<feature type="binding site" evidence="4">
    <location>
        <position position="64"/>
    </location>
    <ligand>
        <name>substrate</name>
    </ligand>
</feature>
<evidence type="ECO:0000313" key="5">
    <source>
        <dbReference type="EMBL" id="ASK68573.1"/>
    </source>
</evidence>
<dbReference type="GO" id="GO:0005737">
    <property type="term" value="C:cytoplasm"/>
    <property type="evidence" value="ECO:0007669"/>
    <property type="project" value="TreeGrafter"/>
</dbReference>
<evidence type="ECO:0000256" key="1">
    <source>
        <dbReference type="ARBA" id="ARBA00023152"/>
    </source>
</evidence>
<dbReference type="SMART" id="SM00855">
    <property type="entry name" value="PGAM"/>
    <property type="match status" value="1"/>
</dbReference>
<dbReference type="InterPro" id="IPR013078">
    <property type="entry name" value="His_Pase_superF_clade-1"/>
</dbReference>
<dbReference type="InterPro" id="IPR029033">
    <property type="entry name" value="His_PPase_superfam"/>
</dbReference>
<proteinExistence type="predicted"/>
<evidence type="ECO:0000256" key="2">
    <source>
        <dbReference type="ARBA" id="ARBA00023235"/>
    </source>
</evidence>
<keyword evidence="2" id="KW-0413">Isomerase</keyword>
<feature type="active site" description="Tele-phosphohistidine intermediate" evidence="3">
    <location>
        <position position="11"/>
    </location>
</feature>
<dbReference type="InterPro" id="IPR050275">
    <property type="entry name" value="PGM_Phosphatase"/>
</dbReference>